<evidence type="ECO:0008006" key="5">
    <source>
        <dbReference type="Google" id="ProtNLM"/>
    </source>
</evidence>
<keyword evidence="2" id="KW-0472">Membrane</keyword>
<feature type="transmembrane region" description="Helical" evidence="2">
    <location>
        <begin position="90"/>
        <end position="114"/>
    </location>
</feature>
<feature type="region of interest" description="Disordered" evidence="1">
    <location>
        <begin position="1"/>
        <end position="23"/>
    </location>
</feature>
<reference evidence="3" key="1">
    <citation type="submission" date="2022-03" db="EMBL/GenBank/DDBJ databases">
        <title>Complete genome sequence of Caldinitratiruptor microaerophilus.</title>
        <authorList>
            <person name="Mukaiyama R."/>
            <person name="Nishiyama T."/>
            <person name="Ueda K."/>
        </authorList>
    </citation>
    <scope>NUCLEOTIDE SEQUENCE</scope>
    <source>
        <strain evidence="3">JCM 16183</strain>
    </source>
</reference>
<dbReference type="EMBL" id="AP025628">
    <property type="protein sequence ID" value="BDG62079.1"/>
    <property type="molecule type" value="Genomic_DNA"/>
</dbReference>
<keyword evidence="2" id="KW-0812">Transmembrane</keyword>
<evidence type="ECO:0000256" key="2">
    <source>
        <dbReference type="SAM" id="Phobius"/>
    </source>
</evidence>
<dbReference type="RefSeq" id="WP_264842684.1">
    <property type="nucleotide sequence ID" value="NZ_AP025628.1"/>
</dbReference>
<keyword evidence="2" id="KW-1133">Transmembrane helix</keyword>
<evidence type="ECO:0000256" key="1">
    <source>
        <dbReference type="SAM" id="MobiDB-lite"/>
    </source>
</evidence>
<sequence length="143" mass="15541">MRHGRTGPGEGGSGPGPAPEPGDLWPGAGGDWELWAEDDFDTPEEVEAVFRAQRRLSFLYGTLFFLVTLTLPVLHSTWDYWVKATVWGGFTLAYLAVTLLYPLFYILLAVAYTIQANRLEEALLGRPEGGRAGAGVGGRARGD</sequence>
<evidence type="ECO:0000313" key="4">
    <source>
        <dbReference type="Proteomes" id="UP001163687"/>
    </source>
</evidence>
<dbReference type="KEGG" id="cmic:caldi_31690"/>
<name>A0AA35CNZ5_9FIRM</name>
<dbReference type="Proteomes" id="UP001163687">
    <property type="component" value="Chromosome"/>
</dbReference>
<organism evidence="3 4">
    <name type="scientific">Caldinitratiruptor microaerophilus</name>
    <dbReference type="NCBI Taxonomy" id="671077"/>
    <lineage>
        <taxon>Bacteria</taxon>
        <taxon>Bacillati</taxon>
        <taxon>Bacillota</taxon>
        <taxon>Clostridia</taxon>
        <taxon>Eubacteriales</taxon>
        <taxon>Symbiobacteriaceae</taxon>
        <taxon>Caldinitratiruptor</taxon>
    </lineage>
</organism>
<dbReference type="AlphaFoldDB" id="A0AA35CNZ5"/>
<feature type="compositionally biased region" description="Gly residues" evidence="1">
    <location>
        <begin position="1"/>
        <end position="15"/>
    </location>
</feature>
<accession>A0AA35CNZ5</accession>
<keyword evidence="4" id="KW-1185">Reference proteome</keyword>
<gene>
    <name evidence="3" type="ORF">caldi_31690</name>
</gene>
<protein>
    <recommendedName>
        <fullName evidence="5">DUF485 domain-containing protein</fullName>
    </recommendedName>
</protein>
<feature type="transmembrane region" description="Helical" evidence="2">
    <location>
        <begin position="58"/>
        <end position="78"/>
    </location>
</feature>
<evidence type="ECO:0000313" key="3">
    <source>
        <dbReference type="EMBL" id="BDG62079.1"/>
    </source>
</evidence>
<proteinExistence type="predicted"/>